<comment type="caution">
    <text evidence="2">The sequence shown here is derived from an EMBL/GenBank/DDBJ whole genome shotgun (WGS) entry which is preliminary data.</text>
</comment>
<dbReference type="Proteomes" id="UP000220702">
    <property type="component" value="Unassembled WGS sequence"/>
</dbReference>
<dbReference type="Gene3D" id="1.10.260.40">
    <property type="entry name" value="lambda repressor-like DNA-binding domains"/>
    <property type="match status" value="1"/>
</dbReference>
<gene>
    <name evidence="2" type="ORF">CON71_05310</name>
</gene>
<organism evidence="2 3">
    <name type="scientific">Bacillus thuringiensis</name>
    <dbReference type="NCBI Taxonomy" id="1428"/>
    <lineage>
        <taxon>Bacteria</taxon>
        <taxon>Bacillati</taxon>
        <taxon>Bacillota</taxon>
        <taxon>Bacilli</taxon>
        <taxon>Bacillales</taxon>
        <taxon>Bacillaceae</taxon>
        <taxon>Bacillus</taxon>
        <taxon>Bacillus cereus group</taxon>
    </lineage>
</organism>
<protein>
    <submittedName>
        <fullName evidence="2">Transcriptional regulator</fullName>
    </submittedName>
</protein>
<dbReference type="EMBL" id="NVNL01000008">
    <property type="protein sequence ID" value="PEA90745.1"/>
    <property type="molecule type" value="Genomic_DNA"/>
</dbReference>
<evidence type="ECO:0000313" key="2">
    <source>
        <dbReference type="EMBL" id="PEA90745.1"/>
    </source>
</evidence>
<name>A0A9X6TQI9_BACTU</name>
<dbReference type="InterPro" id="IPR001387">
    <property type="entry name" value="Cro/C1-type_HTH"/>
</dbReference>
<dbReference type="RefSeq" id="WP_098901740.1">
    <property type="nucleotide sequence ID" value="NZ_NVNL01000008.1"/>
</dbReference>
<dbReference type="AlphaFoldDB" id="A0A9X6TQI9"/>
<feature type="domain" description="HTH cro/C1-type" evidence="1">
    <location>
        <begin position="7"/>
        <end position="61"/>
    </location>
</feature>
<sequence>MELNERLKLIRDYYKMSMSDFGEKIGMTSSNVSRMEKGQRVITDRTIKLVCSELGIDENWLRTGEGEMFAQLDEDEKLMKFVANLVKSEDKNTQELFMTLYSLKDEYFEIARDLIMSLEKRSSQK</sequence>
<dbReference type="SMART" id="SM00530">
    <property type="entry name" value="HTH_XRE"/>
    <property type="match status" value="1"/>
</dbReference>
<dbReference type="PROSITE" id="PS50943">
    <property type="entry name" value="HTH_CROC1"/>
    <property type="match status" value="1"/>
</dbReference>
<proteinExistence type="predicted"/>
<dbReference type="Pfam" id="PF01381">
    <property type="entry name" value="HTH_3"/>
    <property type="match status" value="1"/>
</dbReference>
<accession>A0A9X6TQI9</accession>
<dbReference type="CDD" id="cd00093">
    <property type="entry name" value="HTH_XRE"/>
    <property type="match status" value="1"/>
</dbReference>
<dbReference type="InterPro" id="IPR010982">
    <property type="entry name" value="Lambda_DNA-bd_dom_sf"/>
</dbReference>
<evidence type="ECO:0000259" key="1">
    <source>
        <dbReference type="PROSITE" id="PS50943"/>
    </source>
</evidence>
<reference evidence="2 3" key="1">
    <citation type="submission" date="2017-09" db="EMBL/GenBank/DDBJ databases">
        <title>Large-scale bioinformatics analysis of Bacillus genomes uncovers conserved roles of natural products in bacterial physiology.</title>
        <authorList>
            <consortium name="Agbiome Team Llc"/>
            <person name="Bleich R.M."/>
            <person name="Grubbs K.J."/>
            <person name="Santa Maria K.C."/>
            <person name="Allen S.E."/>
            <person name="Farag S."/>
            <person name="Shank E.A."/>
            <person name="Bowers A."/>
        </authorList>
    </citation>
    <scope>NUCLEOTIDE SEQUENCE [LARGE SCALE GENOMIC DNA]</scope>
    <source>
        <strain evidence="2 3">AFS089089</strain>
    </source>
</reference>
<dbReference type="SUPFAM" id="SSF47413">
    <property type="entry name" value="lambda repressor-like DNA-binding domains"/>
    <property type="match status" value="1"/>
</dbReference>
<evidence type="ECO:0000313" key="3">
    <source>
        <dbReference type="Proteomes" id="UP000220702"/>
    </source>
</evidence>
<dbReference type="GO" id="GO:0003677">
    <property type="term" value="F:DNA binding"/>
    <property type="evidence" value="ECO:0007669"/>
    <property type="project" value="InterPro"/>
</dbReference>